<evidence type="ECO:0000256" key="6">
    <source>
        <dbReference type="ARBA" id="ARBA00011182"/>
    </source>
</evidence>
<feature type="transmembrane region" description="Helical" evidence="16">
    <location>
        <begin position="357"/>
        <end position="379"/>
    </location>
</feature>
<dbReference type="GeneID" id="64979892"/>
<feature type="transmembrane region" description="Helical" evidence="16">
    <location>
        <begin position="391"/>
        <end position="409"/>
    </location>
</feature>
<evidence type="ECO:0000256" key="3">
    <source>
        <dbReference type="ARBA" id="ARBA00004477"/>
    </source>
</evidence>
<comment type="similarity">
    <text evidence="5">Belongs to the TPT transporter family. SLC35D subfamily.</text>
</comment>
<dbReference type="RefSeq" id="XP_041562081.1">
    <property type="nucleotide sequence ID" value="XM_041696452.1"/>
</dbReference>
<name>A0A7R7XY73_9EURO</name>
<comment type="function">
    <text evidence="1">Involved in the import of GDP-mannose from the cytoplasm into the Golgi lumen.</text>
</comment>
<evidence type="ECO:0000256" key="2">
    <source>
        <dbReference type="ARBA" id="ARBA00004439"/>
    </source>
</evidence>
<evidence type="ECO:0000256" key="4">
    <source>
        <dbReference type="ARBA" id="ARBA00004653"/>
    </source>
</evidence>
<evidence type="ECO:0000256" key="1">
    <source>
        <dbReference type="ARBA" id="ARBA00003420"/>
    </source>
</evidence>
<keyword evidence="8" id="KW-0762">Sugar transport</keyword>
<keyword evidence="7" id="KW-0813">Transport</keyword>
<accession>A0A7R7XY73</accession>
<proteinExistence type="inferred from homology"/>
<evidence type="ECO:0000256" key="10">
    <source>
        <dbReference type="ARBA" id="ARBA00022824"/>
    </source>
</evidence>
<feature type="compositionally biased region" description="Basic and acidic residues" evidence="15">
    <location>
        <begin position="218"/>
        <end position="231"/>
    </location>
</feature>
<dbReference type="AlphaFoldDB" id="A0A7R7XY73"/>
<evidence type="ECO:0000256" key="14">
    <source>
        <dbReference type="ARBA" id="ARBA00023329"/>
    </source>
</evidence>
<dbReference type="PANTHER" id="PTHR11132">
    <property type="entry name" value="SOLUTE CARRIER FAMILY 35"/>
    <property type="match status" value="1"/>
</dbReference>
<feature type="transmembrane region" description="Helical" evidence="16">
    <location>
        <begin position="12"/>
        <end position="31"/>
    </location>
</feature>
<comment type="subunit">
    <text evidence="6">Homooligomer.</text>
</comment>
<keyword evidence="11 16" id="KW-1133">Transmembrane helix</keyword>
<comment type="subcellular location">
    <subcellularLocation>
        <location evidence="2">Cytoplasmic vesicle membrane</location>
        <topology evidence="2">Multi-pass membrane protein</topology>
    </subcellularLocation>
    <subcellularLocation>
        <location evidence="3">Endoplasmic reticulum membrane</location>
        <topology evidence="3">Multi-pass membrane protein</topology>
    </subcellularLocation>
    <subcellularLocation>
        <location evidence="4">Golgi apparatus membrane</location>
        <topology evidence="4">Multi-pass membrane protein</topology>
    </subcellularLocation>
</comment>
<dbReference type="InterPro" id="IPR004853">
    <property type="entry name" value="Sugar_P_trans_dom"/>
</dbReference>
<evidence type="ECO:0000256" key="5">
    <source>
        <dbReference type="ARBA" id="ARBA00010425"/>
    </source>
</evidence>
<feature type="compositionally biased region" description="Low complexity" evidence="15">
    <location>
        <begin position="188"/>
        <end position="199"/>
    </location>
</feature>
<organism evidence="18 19">
    <name type="scientific">Aspergillus puulaauensis</name>
    <dbReference type="NCBI Taxonomy" id="1220207"/>
    <lineage>
        <taxon>Eukaryota</taxon>
        <taxon>Fungi</taxon>
        <taxon>Dikarya</taxon>
        <taxon>Ascomycota</taxon>
        <taxon>Pezizomycotina</taxon>
        <taxon>Eurotiomycetes</taxon>
        <taxon>Eurotiomycetidae</taxon>
        <taxon>Eurotiales</taxon>
        <taxon>Aspergillaceae</taxon>
        <taxon>Aspergillus</taxon>
    </lineage>
</organism>
<feature type="transmembrane region" description="Helical" evidence="16">
    <location>
        <begin position="114"/>
        <end position="133"/>
    </location>
</feature>
<feature type="transmembrane region" description="Helical" evidence="16">
    <location>
        <begin position="43"/>
        <end position="62"/>
    </location>
</feature>
<keyword evidence="14" id="KW-0968">Cytoplasmic vesicle</keyword>
<evidence type="ECO:0000259" key="17">
    <source>
        <dbReference type="Pfam" id="PF03151"/>
    </source>
</evidence>
<keyword evidence="19" id="KW-1185">Reference proteome</keyword>
<dbReference type="InterPro" id="IPR050186">
    <property type="entry name" value="TPT_transporter"/>
</dbReference>
<dbReference type="Pfam" id="PF08449">
    <property type="entry name" value="UAA"/>
    <property type="match status" value="1"/>
</dbReference>
<gene>
    <name evidence="18" type="ORF">APUU_80198S</name>
</gene>
<feature type="compositionally biased region" description="Low complexity" evidence="15">
    <location>
        <begin position="255"/>
        <end position="267"/>
    </location>
</feature>
<feature type="transmembrane region" description="Helical" evidence="16">
    <location>
        <begin position="415"/>
        <end position="435"/>
    </location>
</feature>
<dbReference type="GO" id="GO:0055085">
    <property type="term" value="P:transmembrane transport"/>
    <property type="evidence" value="ECO:0007669"/>
    <property type="project" value="InterPro"/>
</dbReference>
<evidence type="ECO:0000313" key="18">
    <source>
        <dbReference type="EMBL" id="BCS29895.1"/>
    </source>
</evidence>
<evidence type="ECO:0000256" key="11">
    <source>
        <dbReference type="ARBA" id="ARBA00022989"/>
    </source>
</evidence>
<evidence type="ECO:0000256" key="7">
    <source>
        <dbReference type="ARBA" id="ARBA00022448"/>
    </source>
</evidence>
<evidence type="ECO:0000256" key="12">
    <source>
        <dbReference type="ARBA" id="ARBA00023034"/>
    </source>
</evidence>
<dbReference type="InterPro" id="IPR013657">
    <property type="entry name" value="SCL35B1-4/HUT1"/>
</dbReference>
<keyword evidence="12" id="KW-0333">Golgi apparatus</keyword>
<evidence type="ECO:0000256" key="16">
    <source>
        <dbReference type="SAM" id="Phobius"/>
    </source>
</evidence>
<dbReference type="GO" id="GO:0005789">
    <property type="term" value="C:endoplasmic reticulum membrane"/>
    <property type="evidence" value="ECO:0007669"/>
    <property type="project" value="UniProtKB-SubCell"/>
</dbReference>
<reference evidence="18" key="2">
    <citation type="submission" date="2021-02" db="EMBL/GenBank/DDBJ databases">
        <title>Aspergillus puulaauensis MK2 genome sequence.</title>
        <authorList>
            <person name="Futagami T."/>
            <person name="Mori K."/>
            <person name="Kadooka C."/>
            <person name="Tanaka T."/>
        </authorList>
    </citation>
    <scope>NUCLEOTIDE SEQUENCE</scope>
    <source>
        <strain evidence="18">MK2</strain>
    </source>
</reference>
<dbReference type="GO" id="GO:0000139">
    <property type="term" value="C:Golgi membrane"/>
    <property type="evidence" value="ECO:0007669"/>
    <property type="project" value="UniProtKB-SubCell"/>
</dbReference>
<keyword evidence="13 16" id="KW-0472">Membrane</keyword>
<keyword evidence="9 16" id="KW-0812">Transmembrane</keyword>
<keyword evidence="10" id="KW-0256">Endoplasmic reticulum</keyword>
<dbReference type="EMBL" id="AP024450">
    <property type="protein sequence ID" value="BCS29895.1"/>
    <property type="molecule type" value="Genomic_DNA"/>
</dbReference>
<sequence length="468" mass="49633">MSANPAASGRPWSVVLCTLNWIVWSNWTILFNKWILESTPFRYPILLTTWHLLFATLATQILARTTSLLSARSSVPMTPTHYMAKIAPIGILYSGSLVCSNTAYMYLNVGFIQMLKASGPVITLLTSALYGVTELTASKLLNIGVITASVALTVCSEIQFSWIGIAVQLAALVFDSMRLVLMQMLTSPSSPSSSSSSPSTADVSTTAEDAGEDEYEESERGRGREGILLERDGDEEACRVSSRASPAIIEPKGPSVSVSTSASTSASLGNSITGEASNTSPSPSPKPKVEPGKMDPLLSLYYTAPICALMNGVLAWRAEVLPFLQGQGQGQNQDQGQDQGHDESGAGLLGIALQTGLGVLLLNACVGFMLNVAVFTLIGKTSGLTMTLVSIPKNILLIVASVVLWGTQISVVQGVGYSVALAGLVVYAGGGVFIARGYRRVGRCMGFGRRGRYDLLDEGKRKEGKGVF</sequence>
<feature type="transmembrane region" description="Helical" evidence="16">
    <location>
        <begin position="82"/>
        <end position="107"/>
    </location>
</feature>
<evidence type="ECO:0000256" key="15">
    <source>
        <dbReference type="SAM" id="MobiDB-lite"/>
    </source>
</evidence>
<feature type="compositionally biased region" description="Polar residues" evidence="15">
    <location>
        <begin position="268"/>
        <end position="279"/>
    </location>
</feature>
<feature type="domain" description="Sugar phosphate transporter" evidence="17">
    <location>
        <begin position="15"/>
        <end position="182"/>
    </location>
</feature>
<evidence type="ECO:0000256" key="8">
    <source>
        <dbReference type="ARBA" id="ARBA00022597"/>
    </source>
</evidence>
<evidence type="ECO:0000256" key="9">
    <source>
        <dbReference type="ARBA" id="ARBA00022692"/>
    </source>
</evidence>
<evidence type="ECO:0000256" key="13">
    <source>
        <dbReference type="ARBA" id="ARBA00023136"/>
    </source>
</evidence>
<dbReference type="KEGG" id="apuu:APUU_80198S"/>
<reference evidence="18" key="1">
    <citation type="submission" date="2021-01" db="EMBL/GenBank/DDBJ databases">
        <authorList>
            <consortium name="Aspergillus puulaauensis MK2 genome sequencing consortium"/>
            <person name="Kazuki M."/>
            <person name="Futagami T."/>
        </authorList>
    </citation>
    <scope>NUCLEOTIDE SEQUENCE</scope>
    <source>
        <strain evidence="18">MK2</strain>
    </source>
</reference>
<feature type="transmembrane region" description="Helical" evidence="16">
    <location>
        <begin position="145"/>
        <end position="174"/>
    </location>
</feature>
<dbReference type="Pfam" id="PF03151">
    <property type="entry name" value="TPT"/>
    <property type="match status" value="1"/>
</dbReference>
<dbReference type="GO" id="GO:0030659">
    <property type="term" value="C:cytoplasmic vesicle membrane"/>
    <property type="evidence" value="ECO:0007669"/>
    <property type="project" value="UniProtKB-SubCell"/>
</dbReference>
<evidence type="ECO:0000313" key="19">
    <source>
        <dbReference type="Proteomes" id="UP000654913"/>
    </source>
</evidence>
<protein>
    <recommendedName>
        <fullName evidence="17">Sugar phosphate transporter domain-containing protein</fullName>
    </recommendedName>
</protein>
<feature type="region of interest" description="Disordered" evidence="15">
    <location>
        <begin position="188"/>
        <end position="291"/>
    </location>
</feature>
<dbReference type="OrthoDB" id="6418713at2759"/>
<dbReference type="Proteomes" id="UP000654913">
    <property type="component" value="Chromosome 8"/>
</dbReference>